<proteinExistence type="predicted"/>
<evidence type="ECO:0000256" key="1">
    <source>
        <dbReference type="ARBA" id="ARBA00022553"/>
    </source>
</evidence>
<evidence type="ECO:0000256" key="2">
    <source>
        <dbReference type="PROSITE-ProRule" id="PRU00169"/>
    </source>
</evidence>
<dbReference type="InterPro" id="IPR001789">
    <property type="entry name" value="Sig_transdc_resp-reg_receiver"/>
</dbReference>
<dbReference type="PANTHER" id="PTHR44591">
    <property type="entry name" value="STRESS RESPONSE REGULATOR PROTEIN 1"/>
    <property type="match status" value="1"/>
</dbReference>
<feature type="domain" description="Response regulatory" evidence="3">
    <location>
        <begin position="23"/>
        <end position="136"/>
    </location>
</feature>
<name>A0A1H3GXH7_9RHOB</name>
<dbReference type="STRING" id="576131.SAMN05444486_10191"/>
<sequence length="238" mass="25681">MDELAPLALTSTPTAARPLMGLTVLAVEDSLYACEALRLLCMRSGARIRRADCIASAKRHLQVYRPSVILVDVGLPDGSGLDLIKHLSALTPRINIILGLSGDDRMEKKVLAAGADGFLAKPIESIAQFQEAILAHMPLDHRPAGLRVLKDEYVTPDPIAYNNDLTQVATLINEGYDERQVAYVAQFVTGVAKSARDEALVHAGETLAIAHATRQPTHQPIAALAGLVQQRLDRQVAI</sequence>
<keyword evidence="1 2" id="KW-0597">Phosphoprotein</keyword>
<protein>
    <submittedName>
        <fullName evidence="4">Response regulator receiver domain-containing protein</fullName>
    </submittedName>
</protein>
<evidence type="ECO:0000313" key="5">
    <source>
        <dbReference type="Proteomes" id="UP000199026"/>
    </source>
</evidence>
<dbReference type="PANTHER" id="PTHR44591:SF3">
    <property type="entry name" value="RESPONSE REGULATORY DOMAIN-CONTAINING PROTEIN"/>
    <property type="match status" value="1"/>
</dbReference>
<dbReference type="GeneID" id="78122903"/>
<feature type="modified residue" description="4-aspartylphosphate" evidence="2">
    <location>
        <position position="72"/>
    </location>
</feature>
<keyword evidence="5" id="KW-1185">Reference proteome</keyword>
<dbReference type="CDD" id="cd00156">
    <property type="entry name" value="REC"/>
    <property type="match status" value="1"/>
</dbReference>
<accession>A0A1H3GXH7</accession>
<organism evidence="4 5">
    <name type="scientific">Lentibacter algarum</name>
    <dbReference type="NCBI Taxonomy" id="576131"/>
    <lineage>
        <taxon>Bacteria</taxon>
        <taxon>Pseudomonadati</taxon>
        <taxon>Pseudomonadota</taxon>
        <taxon>Alphaproteobacteria</taxon>
        <taxon>Rhodobacterales</taxon>
        <taxon>Roseobacteraceae</taxon>
        <taxon>Lentibacter</taxon>
    </lineage>
</organism>
<dbReference type="Gene3D" id="3.40.50.2300">
    <property type="match status" value="1"/>
</dbReference>
<evidence type="ECO:0000259" key="3">
    <source>
        <dbReference type="PROSITE" id="PS50110"/>
    </source>
</evidence>
<dbReference type="SUPFAM" id="SSF52172">
    <property type="entry name" value="CheY-like"/>
    <property type="match status" value="1"/>
</dbReference>
<dbReference type="PROSITE" id="PS50110">
    <property type="entry name" value="RESPONSE_REGULATORY"/>
    <property type="match status" value="1"/>
</dbReference>
<dbReference type="InterPro" id="IPR050595">
    <property type="entry name" value="Bact_response_regulator"/>
</dbReference>
<dbReference type="EMBL" id="FNPR01000001">
    <property type="protein sequence ID" value="SDY07941.1"/>
    <property type="molecule type" value="Genomic_DNA"/>
</dbReference>
<dbReference type="OrthoDB" id="7831674at2"/>
<dbReference type="RefSeq" id="WP_089886956.1">
    <property type="nucleotide sequence ID" value="NZ_CALJFH010000032.1"/>
</dbReference>
<dbReference type="Pfam" id="PF00072">
    <property type="entry name" value="Response_reg"/>
    <property type="match status" value="1"/>
</dbReference>
<dbReference type="AlphaFoldDB" id="A0A1H3GXH7"/>
<dbReference type="GO" id="GO:0000160">
    <property type="term" value="P:phosphorelay signal transduction system"/>
    <property type="evidence" value="ECO:0007669"/>
    <property type="project" value="InterPro"/>
</dbReference>
<evidence type="ECO:0000313" key="4">
    <source>
        <dbReference type="EMBL" id="SDY07941.1"/>
    </source>
</evidence>
<dbReference type="Proteomes" id="UP000199026">
    <property type="component" value="Unassembled WGS sequence"/>
</dbReference>
<dbReference type="InterPro" id="IPR011006">
    <property type="entry name" value="CheY-like_superfamily"/>
</dbReference>
<reference evidence="4 5" key="1">
    <citation type="submission" date="2016-10" db="EMBL/GenBank/DDBJ databases">
        <authorList>
            <person name="de Groot N.N."/>
        </authorList>
    </citation>
    <scope>NUCLEOTIDE SEQUENCE [LARGE SCALE GENOMIC DNA]</scope>
    <source>
        <strain evidence="4 5">DSM 24677</strain>
    </source>
</reference>
<dbReference type="SMART" id="SM00448">
    <property type="entry name" value="REC"/>
    <property type="match status" value="1"/>
</dbReference>
<gene>
    <name evidence="4" type="ORF">SAMN05444486_10191</name>
</gene>